<evidence type="ECO:0000313" key="3">
    <source>
        <dbReference type="Proteomes" id="UP000738349"/>
    </source>
</evidence>
<comment type="caution">
    <text evidence="2">The sequence shown here is derived from an EMBL/GenBank/DDBJ whole genome shotgun (WGS) entry which is preliminary data.</text>
</comment>
<dbReference type="AlphaFoldDB" id="A0A9P9D3Y8"/>
<feature type="compositionally biased region" description="Basic and acidic residues" evidence="1">
    <location>
        <begin position="89"/>
        <end position="98"/>
    </location>
</feature>
<feature type="compositionally biased region" description="Basic and acidic residues" evidence="1">
    <location>
        <begin position="54"/>
        <end position="75"/>
    </location>
</feature>
<dbReference type="Proteomes" id="UP000738349">
    <property type="component" value="Unassembled WGS sequence"/>
</dbReference>
<dbReference type="EMBL" id="JAGMUV010000039">
    <property type="protein sequence ID" value="KAH7111987.1"/>
    <property type="molecule type" value="Genomic_DNA"/>
</dbReference>
<organism evidence="2 3">
    <name type="scientific">Dactylonectria macrodidyma</name>
    <dbReference type="NCBI Taxonomy" id="307937"/>
    <lineage>
        <taxon>Eukaryota</taxon>
        <taxon>Fungi</taxon>
        <taxon>Dikarya</taxon>
        <taxon>Ascomycota</taxon>
        <taxon>Pezizomycotina</taxon>
        <taxon>Sordariomycetes</taxon>
        <taxon>Hypocreomycetidae</taxon>
        <taxon>Hypocreales</taxon>
        <taxon>Nectriaceae</taxon>
        <taxon>Dactylonectria</taxon>
    </lineage>
</organism>
<proteinExistence type="predicted"/>
<protein>
    <submittedName>
        <fullName evidence="2">Uncharacterized protein</fullName>
    </submittedName>
</protein>
<evidence type="ECO:0000313" key="2">
    <source>
        <dbReference type="EMBL" id="KAH7111987.1"/>
    </source>
</evidence>
<gene>
    <name evidence="2" type="ORF">EDB81DRAFT_953714</name>
</gene>
<evidence type="ECO:0000256" key="1">
    <source>
        <dbReference type="SAM" id="MobiDB-lite"/>
    </source>
</evidence>
<keyword evidence="3" id="KW-1185">Reference proteome</keyword>
<name>A0A9P9D3Y8_9HYPO</name>
<accession>A0A9P9D3Y8</accession>
<feature type="region of interest" description="Disordered" evidence="1">
    <location>
        <begin position="54"/>
        <end position="105"/>
    </location>
</feature>
<reference evidence="2" key="1">
    <citation type="journal article" date="2021" name="Nat. Commun.">
        <title>Genetic determinants of endophytism in the Arabidopsis root mycobiome.</title>
        <authorList>
            <person name="Mesny F."/>
            <person name="Miyauchi S."/>
            <person name="Thiergart T."/>
            <person name="Pickel B."/>
            <person name="Atanasova L."/>
            <person name="Karlsson M."/>
            <person name="Huettel B."/>
            <person name="Barry K.W."/>
            <person name="Haridas S."/>
            <person name="Chen C."/>
            <person name="Bauer D."/>
            <person name="Andreopoulos W."/>
            <person name="Pangilinan J."/>
            <person name="LaButti K."/>
            <person name="Riley R."/>
            <person name="Lipzen A."/>
            <person name="Clum A."/>
            <person name="Drula E."/>
            <person name="Henrissat B."/>
            <person name="Kohler A."/>
            <person name="Grigoriev I.V."/>
            <person name="Martin F.M."/>
            <person name="Hacquard S."/>
        </authorList>
    </citation>
    <scope>NUCLEOTIDE SEQUENCE</scope>
    <source>
        <strain evidence="2">MPI-CAGE-AT-0147</strain>
    </source>
</reference>
<sequence length="213" mass="24493">MDLQVEDGPVKGYTEKHAYQIKANVAEEASWKKALKVLVVLTPTEVVDKQEPVTTLRPDEYSTPVKEDKKWKVKQEGTSPSSRRKKRVKQEAQIKEEGDTTEMGQIKQEIQVKIKKEEPDPTSYYQSPMRDEPEDVIKEIVGHGGVVDLSEWTIHFPTLCLTICRLRREARASPTKKMKLTKKIVRKTHVLFRNKLGIDSSNRWGNSNTTVRH</sequence>